<dbReference type="EC" id="2.3.2.13" evidence="3"/>
<evidence type="ECO:0000313" key="4">
    <source>
        <dbReference type="Proteomes" id="UP000022141"/>
    </source>
</evidence>
<feature type="transmembrane region" description="Helical" evidence="1">
    <location>
        <begin position="143"/>
        <end position="163"/>
    </location>
</feature>
<accession>A0A011Q4H3</accession>
<dbReference type="PANTHER" id="PTHR42736">
    <property type="entry name" value="PROTEIN-GLUTAMINE GAMMA-GLUTAMYLTRANSFERASE"/>
    <property type="match status" value="1"/>
</dbReference>
<evidence type="ECO:0000256" key="1">
    <source>
        <dbReference type="SAM" id="Phobius"/>
    </source>
</evidence>
<protein>
    <submittedName>
        <fullName evidence="3">Protein-glutamine gamma-glutamyltransferase</fullName>
        <ecNumber evidence="3">2.3.2.13</ecNumber>
    </submittedName>
</protein>
<keyword evidence="1" id="KW-0812">Transmembrane</keyword>
<dbReference type="PANTHER" id="PTHR42736:SF1">
    <property type="entry name" value="PROTEIN-GLUTAMINE GAMMA-GLUTAMYLTRANSFERASE"/>
    <property type="match status" value="1"/>
</dbReference>
<sequence length="669" mass="74146">MARNLKTIGRSSAAAWSSAALEHGAVPWLLAVALATAGPHFAHLPWWLSLLVGGTLLWRAWLWQRRRPLPPRWALALLVVGSIAAIAWQFRTLLGKDAGVALLVVFMALKPMEMSSRRDALVVVMLGYFLLLTHYLYSQSIPTGAWLLAAIGLLTGALIRLHGGPQPVAAVLRHAGLLLAQALPFMLILYLLFPRVSGPLWGLPQDAYSGLSGLSDEMSPGSISGLIVSGAIAFRSRFAGEAPEKADLYWRGPVFDEYDGQTWRARALPASATGQPPVVEGIGEPLAYSSILEAHNQRWLLALDVATLLPPESTLAPTLQALAREPLRVRARFSFASAIAYRANVNEAPAILQQALALPDEINPRTRALAREWAARPPEKIAEAALAMFRNEDFYYTLQPPLLGANAMDEFLFSTRRGFCEHYASAFVFLMRAAGVPARVVAGYQGGEVNPVDGYLVVRQSDAHAWAEIWLSGQGWVRFDPTAAVAPSRIEQGIVAALPQGEPLPILVRLDSDWLRQLRNRWEAANNSWNQWVLGYNPQRQREVLSRLGWRDPDWRSMSASLAVLCGIALLVVTLWTLPRRLAVDPVQRAWLKYCAELKRRGIARADWEGPLAFAQRVARERPDLAALTDEAAGYYAELRYARGDGRDHKLRCLQQCVRRLPPRRRKRS</sequence>
<dbReference type="Pfam" id="PF01841">
    <property type="entry name" value="Transglut_core"/>
    <property type="match status" value="1"/>
</dbReference>
<dbReference type="Gene3D" id="3.10.620.30">
    <property type="match status" value="1"/>
</dbReference>
<dbReference type="AlphaFoldDB" id="A0A011Q4H3"/>
<dbReference type="InterPro" id="IPR038765">
    <property type="entry name" value="Papain-like_cys_pep_sf"/>
</dbReference>
<reference evidence="3" key="1">
    <citation type="submission" date="2014-02" db="EMBL/GenBank/DDBJ databases">
        <title>Expanding our view of genomic diversity in Candidatus Accumulibacter clades.</title>
        <authorList>
            <person name="Skennerton C.T."/>
            <person name="Barr J.J."/>
            <person name="Slater F.R."/>
            <person name="Bond P.L."/>
            <person name="Tyson G.W."/>
        </authorList>
    </citation>
    <scope>NUCLEOTIDE SEQUENCE [LARGE SCALE GENOMIC DNA]</scope>
</reference>
<dbReference type="Proteomes" id="UP000022141">
    <property type="component" value="Unassembled WGS sequence"/>
</dbReference>
<keyword evidence="3" id="KW-0012">Acyltransferase</keyword>
<dbReference type="PATRIC" id="fig|1454004.3.peg.4041"/>
<dbReference type="eggNOG" id="COG1305">
    <property type="taxonomic scope" value="Bacteria"/>
</dbReference>
<feature type="transmembrane region" description="Helical" evidence="1">
    <location>
        <begin position="119"/>
        <end position="137"/>
    </location>
</feature>
<dbReference type="SMART" id="SM00460">
    <property type="entry name" value="TGc"/>
    <property type="match status" value="1"/>
</dbReference>
<organism evidence="3 4">
    <name type="scientific">Accumulibacter regalis</name>
    <dbReference type="NCBI Taxonomy" id="522306"/>
    <lineage>
        <taxon>Bacteria</taxon>
        <taxon>Pseudomonadati</taxon>
        <taxon>Pseudomonadota</taxon>
        <taxon>Betaproteobacteria</taxon>
        <taxon>Candidatus Accumulibacter</taxon>
    </lineage>
</organism>
<dbReference type="InterPro" id="IPR002931">
    <property type="entry name" value="Transglutaminase-like"/>
</dbReference>
<feature type="transmembrane region" description="Helical" evidence="1">
    <location>
        <begin position="96"/>
        <end position="112"/>
    </location>
</feature>
<feature type="transmembrane region" description="Helical" evidence="1">
    <location>
        <begin position="44"/>
        <end position="61"/>
    </location>
</feature>
<dbReference type="InterPro" id="IPR052901">
    <property type="entry name" value="Bact_TGase-like"/>
</dbReference>
<feature type="transmembrane region" description="Helical" evidence="1">
    <location>
        <begin position="20"/>
        <end position="38"/>
    </location>
</feature>
<dbReference type="SUPFAM" id="SSF54001">
    <property type="entry name" value="Cysteine proteinases"/>
    <property type="match status" value="1"/>
</dbReference>
<dbReference type="InterPro" id="IPR025403">
    <property type="entry name" value="TgpA-like_C"/>
</dbReference>
<keyword evidence="3" id="KW-0808">Transferase</keyword>
<dbReference type="STRING" id="1454004.AW11_03939"/>
<feature type="transmembrane region" description="Helical" evidence="1">
    <location>
        <begin position="73"/>
        <end position="90"/>
    </location>
</feature>
<dbReference type="GO" id="GO:0003810">
    <property type="term" value="F:protein-glutamine gamma-glutamyltransferase activity"/>
    <property type="evidence" value="ECO:0007669"/>
    <property type="project" value="UniProtKB-EC"/>
</dbReference>
<keyword evidence="1" id="KW-1133">Transmembrane helix</keyword>
<dbReference type="InterPro" id="IPR021878">
    <property type="entry name" value="TgpA_N"/>
</dbReference>
<keyword evidence="1" id="KW-0472">Membrane</keyword>
<feature type="domain" description="Transglutaminase-like" evidence="2">
    <location>
        <begin position="412"/>
        <end position="483"/>
    </location>
</feature>
<keyword evidence="4" id="KW-1185">Reference proteome</keyword>
<evidence type="ECO:0000313" key="3">
    <source>
        <dbReference type="EMBL" id="EXI84217.1"/>
    </source>
</evidence>
<proteinExistence type="predicted"/>
<dbReference type="EMBL" id="JEMY01000073">
    <property type="protein sequence ID" value="EXI84217.1"/>
    <property type="molecule type" value="Genomic_DNA"/>
</dbReference>
<gene>
    <name evidence="3" type="primary">tgpA</name>
    <name evidence="3" type="ORF">AW11_03939</name>
</gene>
<name>A0A011Q4H3_ACCRE</name>
<dbReference type="Pfam" id="PF13559">
    <property type="entry name" value="DUF4129"/>
    <property type="match status" value="1"/>
</dbReference>
<feature type="transmembrane region" description="Helical" evidence="1">
    <location>
        <begin position="175"/>
        <end position="193"/>
    </location>
</feature>
<feature type="transmembrane region" description="Helical" evidence="1">
    <location>
        <begin position="560"/>
        <end position="578"/>
    </location>
</feature>
<evidence type="ECO:0000259" key="2">
    <source>
        <dbReference type="SMART" id="SM00460"/>
    </source>
</evidence>
<comment type="caution">
    <text evidence="3">The sequence shown here is derived from an EMBL/GenBank/DDBJ whole genome shotgun (WGS) entry which is preliminary data.</text>
</comment>
<dbReference type="Pfam" id="PF11992">
    <property type="entry name" value="TgpA_N"/>
    <property type="match status" value="1"/>
</dbReference>